<reference evidence="3" key="1">
    <citation type="journal article" date="2017" name="Nat. Ecol. Evol.">
        <title>Genome expansion and lineage-specific genetic innovations in the forest pathogenic fungi Armillaria.</title>
        <authorList>
            <person name="Sipos G."/>
            <person name="Prasanna A.N."/>
            <person name="Walter M.C."/>
            <person name="O'Connor E."/>
            <person name="Balint B."/>
            <person name="Krizsan K."/>
            <person name="Kiss B."/>
            <person name="Hess J."/>
            <person name="Varga T."/>
            <person name="Slot J."/>
            <person name="Riley R."/>
            <person name="Boka B."/>
            <person name="Rigling D."/>
            <person name="Barry K."/>
            <person name="Lee J."/>
            <person name="Mihaltcheva S."/>
            <person name="LaButti K."/>
            <person name="Lipzen A."/>
            <person name="Waldron R."/>
            <person name="Moloney N.M."/>
            <person name="Sperisen C."/>
            <person name="Kredics L."/>
            <person name="Vagvoelgyi C."/>
            <person name="Patrignani A."/>
            <person name="Fitzpatrick D."/>
            <person name="Nagy I."/>
            <person name="Doyle S."/>
            <person name="Anderson J.B."/>
            <person name="Grigoriev I.V."/>
            <person name="Gueldener U."/>
            <person name="Muensterkoetter M."/>
            <person name="Nagy L.G."/>
        </authorList>
    </citation>
    <scope>NUCLEOTIDE SEQUENCE [LARGE SCALE GENOMIC DNA]</scope>
    <source>
        <strain evidence="3">28-4</strain>
    </source>
</reference>
<dbReference type="SUPFAM" id="SSF81383">
    <property type="entry name" value="F-box domain"/>
    <property type="match status" value="1"/>
</dbReference>
<evidence type="ECO:0000313" key="3">
    <source>
        <dbReference type="Proteomes" id="UP000218334"/>
    </source>
</evidence>
<sequence length="419" mass="47144">MKAWEIVTSVFSHRLDRPILSWLDMTSMDSTLCDLPDDVLIYTITFLSVPDIFLLRQTCKRFSALTRLWHILWTSTFKVDIVSNNYPFTLNDANLEHRTRQAYRRASRWLADSPLTPKSETTFIGSPVSEINVGIWSVLTNMGYRGWAKCSEWSPNGAIFTGVKLNADPESEAGIAVSLSQRIVLLRLDDDGTLDEIRSIDSDLCPVNITGDRDDVSKMLIYNWKTEERAYLDDVGDSQHDNCLEVVFTPSNILVVRARSITLYGIALTRIDTHSFGWDDSASATPISILIRSQHDNPWASKLNSLELYSLSSFPPTLSRKVSSRRGALRCTNVILGKRDTVIWICPHDRAMVSHGEKHDGYETLIAAVFPGPLNPSTEVHVREVCMNSLNNWTVLDYDEELGRIGLGSGFGKITIVQL</sequence>
<protein>
    <recommendedName>
        <fullName evidence="1">F-box domain-containing protein</fullName>
    </recommendedName>
</protein>
<keyword evidence="3" id="KW-1185">Reference proteome</keyword>
<dbReference type="Proteomes" id="UP000218334">
    <property type="component" value="Unassembled WGS sequence"/>
</dbReference>
<evidence type="ECO:0000259" key="1">
    <source>
        <dbReference type="PROSITE" id="PS50181"/>
    </source>
</evidence>
<organism evidence="2 3">
    <name type="scientific">Armillaria solidipes</name>
    <dbReference type="NCBI Taxonomy" id="1076256"/>
    <lineage>
        <taxon>Eukaryota</taxon>
        <taxon>Fungi</taxon>
        <taxon>Dikarya</taxon>
        <taxon>Basidiomycota</taxon>
        <taxon>Agaricomycotina</taxon>
        <taxon>Agaricomycetes</taxon>
        <taxon>Agaricomycetidae</taxon>
        <taxon>Agaricales</taxon>
        <taxon>Marasmiineae</taxon>
        <taxon>Physalacriaceae</taxon>
        <taxon>Armillaria</taxon>
    </lineage>
</organism>
<dbReference type="InterPro" id="IPR001810">
    <property type="entry name" value="F-box_dom"/>
</dbReference>
<dbReference type="Pfam" id="PF00646">
    <property type="entry name" value="F-box"/>
    <property type="match status" value="1"/>
</dbReference>
<name>A0A2H3BB40_9AGAR</name>
<dbReference type="PROSITE" id="PS50181">
    <property type="entry name" value="FBOX"/>
    <property type="match status" value="1"/>
</dbReference>
<dbReference type="AlphaFoldDB" id="A0A2H3BB40"/>
<evidence type="ECO:0000313" key="2">
    <source>
        <dbReference type="EMBL" id="PBK61053.1"/>
    </source>
</evidence>
<proteinExistence type="predicted"/>
<dbReference type="STRING" id="1076256.A0A2H3BB40"/>
<feature type="domain" description="F-box" evidence="1">
    <location>
        <begin position="29"/>
        <end position="76"/>
    </location>
</feature>
<dbReference type="EMBL" id="KZ293479">
    <property type="protein sequence ID" value="PBK61053.1"/>
    <property type="molecule type" value="Genomic_DNA"/>
</dbReference>
<accession>A0A2H3BB40</accession>
<dbReference type="InterPro" id="IPR036047">
    <property type="entry name" value="F-box-like_dom_sf"/>
</dbReference>
<gene>
    <name evidence="2" type="ORF">ARMSODRAFT_1065472</name>
</gene>